<accession>A0A396J8U4</accession>
<dbReference type="InterPro" id="IPR055411">
    <property type="entry name" value="LRR_FXL15/At3g58940/PEG3-like"/>
</dbReference>
<dbReference type="Gramene" id="rna10793">
    <property type="protein sequence ID" value="RHN74686.1"/>
    <property type="gene ID" value="gene10793"/>
</dbReference>
<reference evidence="2" key="1">
    <citation type="journal article" date="2018" name="Nat. Plants">
        <title>Whole-genome landscape of Medicago truncatula symbiotic genes.</title>
        <authorList>
            <person name="Pecrix Y."/>
            <person name="Gamas P."/>
            <person name="Carrere S."/>
        </authorList>
    </citation>
    <scope>NUCLEOTIDE SEQUENCE</scope>
    <source>
        <tissue evidence="2">Leaves</tissue>
    </source>
</reference>
<evidence type="ECO:0000259" key="1">
    <source>
        <dbReference type="PROSITE" id="PS50181"/>
    </source>
</evidence>
<dbReference type="SUPFAM" id="SSF81383">
    <property type="entry name" value="F-box domain"/>
    <property type="match status" value="1"/>
</dbReference>
<dbReference type="AlphaFoldDB" id="A0A396J8U4"/>
<sequence length="509" mass="58260">MSEGEQKKVKVAEEEEVDLISNLPDVLLGSIIYLLPYMEVVRTSVLSKRWETLWKNAHDLSFDQRQMLKSLIEDYIQNSPLVDRLTMAMERKVAPINEEYFDVIAEAALMITSNIDNHIGPLKSCTIRHLPESCASADVVGWLRKLLEKGVIKVSIERESCDYHNGGISDMDVKLAASTIDLPFEVFSNFKVLELKNYYFNTTPSPDSQQTLKTLTLNKVRIISNTFYDILAYCSSLENLTVENCDFLRDELKIVSPSLKYIKICKMNVLRILISAFNVEVIEIDSIICSHQDLVFEAPKLQVLRAYNEFQMLGEIVFIDGRKLLTTRDIIEICSGILGHRGSGMGNIFKHLVTLCLDFELNSSRNTRALSFALKSYPQLMNLQINNQVKFDYYDQNDNDSLPYPVSLFWLKRDPCRCVSRNLKSVCIKGYKGGEFEFEFVKYLVLNGGVMDNITIWFLDECSWDEVVATACLRSYPKLSPKLSIDLKPGTEYIQKYGGSFDEWVRTLN</sequence>
<dbReference type="Pfam" id="PF00646">
    <property type="entry name" value="F-box"/>
    <property type="match status" value="1"/>
</dbReference>
<dbReference type="PANTHER" id="PTHR31900">
    <property type="entry name" value="F-BOX/RNI SUPERFAMILY PROTEIN-RELATED"/>
    <property type="match status" value="1"/>
</dbReference>
<comment type="caution">
    <text evidence="2">The sequence shown here is derived from an EMBL/GenBank/DDBJ whole genome shotgun (WGS) entry which is preliminary data.</text>
</comment>
<protein>
    <submittedName>
        <fullName evidence="2">Putative F-box domain, FBD domain, leucine-rich repeat domain, L domain-containing protein</fullName>
    </submittedName>
</protein>
<proteinExistence type="predicted"/>
<dbReference type="InterPro" id="IPR001810">
    <property type="entry name" value="F-box_dom"/>
</dbReference>
<dbReference type="InterPro" id="IPR006566">
    <property type="entry name" value="FBD"/>
</dbReference>
<evidence type="ECO:0000313" key="2">
    <source>
        <dbReference type="EMBL" id="RHN74686.1"/>
    </source>
</evidence>
<dbReference type="Proteomes" id="UP000265566">
    <property type="component" value="Chromosome 2"/>
</dbReference>
<dbReference type="Pfam" id="PF24758">
    <property type="entry name" value="LRR_At5g56370"/>
    <property type="match status" value="1"/>
</dbReference>
<dbReference type="Pfam" id="PF08387">
    <property type="entry name" value="FBD"/>
    <property type="match status" value="1"/>
</dbReference>
<dbReference type="OrthoDB" id="1426709at2759"/>
<dbReference type="PANTHER" id="PTHR31900:SF27">
    <property type="entry name" value="FBD DOMAIN-CONTAINING PROTEIN"/>
    <property type="match status" value="1"/>
</dbReference>
<dbReference type="SUPFAM" id="SSF52047">
    <property type="entry name" value="RNI-like"/>
    <property type="match status" value="1"/>
</dbReference>
<feature type="domain" description="F-box" evidence="1">
    <location>
        <begin position="17"/>
        <end position="65"/>
    </location>
</feature>
<dbReference type="InterPro" id="IPR050232">
    <property type="entry name" value="FBL13/AtMIF1-like"/>
</dbReference>
<dbReference type="EMBL" id="PSQE01000002">
    <property type="protein sequence ID" value="RHN74686.1"/>
    <property type="molecule type" value="Genomic_DNA"/>
</dbReference>
<dbReference type="InterPro" id="IPR036047">
    <property type="entry name" value="F-box-like_dom_sf"/>
</dbReference>
<gene>
    <name evidence="2" type="ORF">MtrunA17_Chr2g0313031</name>
</gene>
<organism evidence="2">
    <name type="scientific">Medicago truncatula</name>
    <name type="common">Barrel medic</name>
    <name type="synonym">Medicago tribuloides</name>
    <dbReference type="NCBI Taxonomy" id="3880"/>
    <lineage>
        <taxon>Eukaryota</taxon>
        <taxon>Viridiplantae</taxon>
        <taxon>Streptophyta</taxon>
        <taxon>Embryophyta</taxon>
        <taxon>Tracheophyta</taxon>
        <taxon>Spermatophyta</taxon>
        <taxon>Magnoliopsida</taxon>
        <taxon>eudicotyledons</taxon>
        <taxon>Gunneridae</taxon>
        <taxon>Pentapetalae</taxon>
        <taxon>rosids</taxon>
        <taxon>fabids</taxon>
        <taxon>Fabales</taxon>
        <taxon>Fabaceae</taxon>
        <taxon>Papilionoideae</taxon>
        <taxon>50 kb inversion clade</taxon>
        <taxon>NPAAA clade</taxon>
        <taxon>Hologalegina</taxon>
        <taxon>IRL clade</taxon>
        <taxon>Trifolieae</taxon>
        <taxon>Medicago</taxon>
    </lineage>
</organism>
<name>A0A396J8U4_MEDTR</name>
<dbReference type="InterPro" id="IPR053781">
    <property type="entry name" value="F-box_AtFBL13-like"/>
</dbReference>
<dbReference type="PROSITE" id="PS50181">
    <property type="entry name" value="FBOX"/>
    <property type="match status" value="1"/>
</dbReference>
<dbReference type="CDD" id="cd22160">
    <property type="entry name" value="F-box_AtFBL13-like"/>
    <property type="match status" value="1"/>
</dbReference>